<feature type="transmembrane region" description="Helical" evidence="8">
    <location>
        <begin position="95"/>
        <end position="115"/>
    </location>
</feature>
<keyword evidence="6 8" id="KW-1133">Transmembrane helix</keyword>
<sequence>MLEFVLATIICVGAGVITGATGFGFGLVAVPLLGVVIDPRAAVVISLVAGLPGAAWVMLRSKAPIAGRQSLVMVITAAVGMPAGLWAAWQLSTDALSVTIGILVIVSTIAVAMGLRFAARDRSYVTAGLLSGFLAPGTGMGGPPIVIAIQGSGFGAASARRTSAAVLSIQSVLAFAVIAVAGGVNLPDLLFASGALPATLVGTLIGSLVFAKMSEARARAVVLVVLLASGLGAIAHGFGLYG</sequence>
<dbReference type="PANTHER" id="PTHR30269:SF37">
    <property type="entry name" value="MEMBRANE TRANSPORTER PROTEIN"/>
    <property type="match status" value="1"/>
</dbReference>
<keyword evidence="4 8" id="KW-1003">Cell membrane</keyword>
<keyword evidence="5 8" id="KW-0812">Transmembrane</keyword>
<keyword evidence="10" id="KW-1185">Reference proteome</keyword>
<feature type="transmembrane region" description="Helical" evidence="8">
    <location>
        <begin position="71"/>
        <end position="89"/>
    </location>
</feature>
<comment type="subcellular location">
    <subcellularLocation>
        <location evidence="1 8">Cell membrane</location>
        <topology evidence="1 8">Multi-pass membrane protein</topology>
    </subcellularLocation>
</comment>
<dbReference type="Pfam" id="PF01925">
    <property type="entry name" value="TauE"/>
    <property type="match status" value="1"/>
</dbReference>
<feature type="transmembrane region" description="Helical" evidence="8">
    <location>
        <begin position="220"/>
        <end position="241"/>
    </location>
</feature>
<evidence type="ECO:0000256" key="3">
    <source>
        <dbReference type="ARBA" id="ARBA00022448"/>
    </source>
</evidence>
<accession>A0ABP7F6S3</accession>
<evidence type="ECO:0000256" key="8">
    <source>
        <dbReference type="RuleBase" id="RU363041"/>
    </source>
</evidence>
<comment type="similarity">
    <text evidence="2 8">Belongs to the 4-toluene sulfonate uptake permease (TSUP) (TC 2.A.102) family.</text>
</comment>
<name>A0ABP7F6S3_9MICO</name>
<evidence type="ECO:0000256" key="6">
    <source>
        <dbReference type="ARBA" id="ARBA00022989"/>
    </source>
</evidence>
<feature type="transmembrane region" description="Helical" evidence="8">
    <location>
        <begin position="41"/>
        <end position="59"/>
    </location>
</feature>
<evidence type="ECO:0000256" key="5">
    <source>
        <dbReference type="ARBA" id="ARBA00022692"/>
    </source>
</evidence>
<evidence type="ECO:0000256" key="7">
    <source>
        <dbReference type="ARBA" id="ARBA00023136"/>
    </source>
</evidence>
<evidence type="ECO:0000313" key="9">
    <source>
        <dbReference type="EMBL" id="GAA3732608.1"/>
    </source>
</evidence>
<organism evidence="9 10">
    <name type="scientific">Leifsonella bigeumensis</name>
    <dbReference type="NCBI Taxonomy" id="433643"/>
    <lineage>
        <taxon>Bacteria</taxon>
        <taxon>Bacillati</taxon>
        <taxon>Actinomycetota</taxon>
        <taxon>Actinomycetes</taxon>
        <taxon>Micrococcales</taxon>
        <taxon>Microbacteriaceae</taxon>
        <taxon>Leifsonella</taxon>
    </lineage>
</organism>
<proteinExistence type="inferred from homology"/>
<evidence type="ECO:0000256" key="1">
    <source>
        <dbReference type="ARBA" id="ARBA00004651"/>
    </source>
</evidence>
<gene>
    <name evidence="9" type="ORF">GCM10022239_06240</name>
</gene>
<evidence type="ECO:0000313" key="10">
    <source>
        <dbReference type="Proteomes" id="UP001501004"/>
    </source>
</evidence>
<feature type="transmembrane region" description="Helical" evidence="8">
    <location>
        <begin position="164"/>
        <end position="184"/>
    </location>
</feature>
<keyword evidence="7 8" id="KW-0472">Membrane</keyword>
<dbReference type="PANTHER" id="PTHR30269">
    <property type="entry name" value="TRANSMEMBRANE PROTEIN YFCA"/>
    <property type="match status" value="1"/>
</dbReference>
<keyword evidence="3" id="KW-0813">Transport</keyword>
<feature type="transmembrane region" description="Helical" evidence="8">
    <location>
        <begin position="7"/>
        <end position="29"/>
    </location>
</feature>
<dbReference type="InterPro" id="IPR052017">
    <property type="entry name" value="TSUP"/>
</dbReference>
<evidence type="ECO:0000256" key="4">
    <source>
        <dbReference type="ARBA" id="ARBA00022475"/>
    </source>
</evidence>
<dbReference type="EMBL" id="BAABAE010000002">
    <property type="protein sequence ID" value="GAA3732608.1"/>
    <property type="molecule type" value="Genomic_DNA"/>
</dbReference>
<comment type="caution">
    <text evidence="9">The sequence shown here is derived from an EMBL/GenBank/DDBJ whole genome shotgun (WGS) entry which is preliminary data.</text>
</comment>
<dbReference type="InterPro" id="IPR002781">
    <property type="entry name" value="TM_pro_TauE-like"/>
</dbReference>
<evidence type="ECO:0000256" key="2">
    <source>
        <dbReference type="ARBA" id="ARBA00009142"/>
    </source>
</evidence>
<reference evidence="10" key="1">
    <citation type="journal article" date="2019" name="Int. J. Syst. Evol. Microbiol.">
        <title>The Global Catalogue of Microorganisms (GCM) 10K type strain sequencing project: providing services to taxonomists for standard genome sequencing and annotation.</title>
        <authorList>
            <consortium name="The Broad Institute Genomics Platform"/>
            <consortium name="The Broad Institute Genome Sequencing Center for Infectious Disease"/>
            <person name="Wu L."/>
            <person name="Ma J."/>
        </authorList>
    </citation>
    <scope>NUCLEOTIDE SEQUENCE [LARGE SCALE GENOMIC DNA]</scope>
    <source>
        <strain evidence="10">JCM 16949</strain>
    </source>
</reference>
<dbReference type="Proteomes" id="UP001501004">
    <property type="component" value="Unassembled WGS sequence"/>
</dbReference>
<feature type="transmembrane region" description="Helical" evidence="8">
    <location>
        <begin position="190"/>
        <end position="211"/>
    </location>
</feature>
<protein>
    <recommendedName>
        <fullName evidence="8">Probable membrane transporter protein</fullName>
    </recommendedName>
</protein>